<sequence>MVVSDPFTVSPEYDMTCCISCLADRGCSVNASSSVPVHNSGRSRSICSVHCAWLSGCSVGIRYSDVPVLVSDIPRISRCPHVVRPIHSIGGRNPQSLPFEPLGVGRYLDPSHRRNQGCSISFVILDYRHASRSRTWPRLRLLRRGHRATPHEG</sequence>
<evidence type="ECO:0000313" key="1">
    <source>
        <dbReference type="EMBL" id="KAL2834407.1"/>
    </source>
</evidence>
<comment type="caution">
    <text evidence="1">The sequence shown here is derived from an EMBL/GenBank/DDBJ whole genome shotgun (WGS) entry which is preliminary data.</text>
</comment>
<proteinExistence type="predicted"/>
<reference evidence="1 2" key="1">
    <citation type="submission" date="2024-07" db="EMBL/GenBank/DDBJ databases">
        <title>Section-level genome sequencing and comparative genomics of Aspergillus sections Usti and Cavernicolus.</title>
        <authorList>
            <consortium name="Lawrence Berkeley National Laboratory"/>
            <person name="Nybo J.L."/>
            <person name="Vesth T.C."/>
            <person name="Theobald S."/>
            <person name="Frisvad J.C."/>
            <person name="Larsen T.O."/>
            <person name="Kjaerboelling I."/>
            <person name="Rothschild-Mancinelli K."/>
            <person name="Lyhne E.K."/>
            <person name="Kogle M.E."/>
            <person name="Barry K."/>
            <person name="Clum A."/>
            <person name="Na H."/>
            <person name="Ledsgaard L."/>
            <person name="Lin J."/>
            <person name="Lipzen A."/>
            <person name="Kuo A."/>
            <person name="Riley R."/>
            <person name="Mondo S."/>
            <person name="LaButti K."/>
            <person name="Haridas S."/>
            <person name="Pangalinan J."/>
            <person name="Salamov A.A."/>
            <person name="Simmons B.A."/>
            <person name="Magnuson J.K."/>
            <person name="Chen J."/>
            <person name="Drula E."/>
            <person name="Henrissat B."/>
            <person name="Wiebenga A."/>
            <person name="Lubbers R.J."/>
            <person name="Gomes A.C."/>
            <person name="Makela M.R."/>
            <person name="Stajich J."/>
            <person name="Grigoriev I.V."/>
            <person name="Mortensen U.H."/>
            <person name="De vries R.P."/>
            <person name="Baker S.E."/>
            <person name="Andersen M.R."/>
        </authorList>
    </citation>
    <scope>NUCLEOTIDE SEQUENCE [LARGE SCALE GENOMIC DNA]</scope>
    <source>
        <strain evidence="1 2">CBS 600.67</strain>
    </source>
</reference>
<organism evidence="1 2">
    <name type="scientific">Aspergillus cavernicola</name>
    <dbReference type="NCBI Taxonomy" id="176166"/>
    <lineage>
        <taxon>Eukaryota</taxon>
        <taxon>Fungi</taxon>
        <taxon>Dikarya</taxon>
        <taxon>Ascomycota</taxon>
        <taxon>Pezizomycotina</taxon>
        <taxon>Eurotiomycetes</taxon>
        <taxon>Eurotiomycetidae</taxon>
        <taxon>Eurotiales</taxon>
        <taxon>Aspergillaceae</taxon>
        <taxon>Aspergillus</taxon>
        <taxon>Aspergillus subgen. Nidulantes</taxon>
    </lineage>
</organism>
<evidence type="ECO:0000313" key="2">
    <source>
        <dbReference type="Proteomes" id="UP001610335"/>
    </source>
</evidence>
<dbReference type="EMBL" id="JBFXLS010000002">
    <property type="protein sequence ID" value="KAL2834407.1"/>
    <property type="molecule type" value="Genomic_DNA"/>
</dbReference>
<keyword evidence="2" id="KW-1185">Reference proteome</keyword>
<protein>
    <submittedName>
        <fullName evidence="1">Uncharacterized protein</fullName>
    </submittedName>
</protein>
<accession>A0ABR4J3M1</accession>
<dbReference type="Proteomes" id="UP001610335">
    <property type="component" value="Unassembled WGS sequence"/>
</dbReference>
<gene>
    <name evidence="1" type="ORF">BDW59DRAFT_46945</name>
</gene>
<name>A0ABR4J3M1_9EURO</name>